<comment type="caution">
    <text evidence="11">The sequence shown here is derived from an EMBL/GenBank/DDBJ whole genome shotgun (WGS) entry which is preliminary data.</text>
</comment>
<dbReference type="GO" id="GO:0005524">
    <property type="term" value="F:ATP binding"/>
    <property type="evidence" value="ECO:0007669"/>
    <property type="project" value="UniProtKB-KW"/>
</dbReference>
<reference evidence="11 12" key="1">
    <citation type="submission" date="2015-01" db="EMBL/GenBank/DDBJ databases">
        <title>Genome Sequencing of Rickettsiales.</title>
        <authorList>
            <person name="Daugherty S.C."/>
            <person name="Su Q."/>
            <person name="Abolude K."/>
            <person name="Beier-Sexton M."/>
            <person name="Carlyon J.A."/>
            <person name="Carter R."/>
            <person name="Day N.P."/>
            <person name="Dumler S.J."/>
            <person name="Dyachenko V."/>
            <person name="Godinez A."/>
            <person name="Kurtti T.J."/>
            <person name="Lichay M."/>
            <person name="Mullins K.E."/>
            <person name="Ott S."/>
            <person name="Pappas-Brown V."/>
            <person name="Paris D.H."/>
            <person name="Patel P."/>
            <person name="Richards A.L."/>
            <person name="Sadzewicz L."/>
            <person name="Sears K."/>
            <person name="Seidman D."/>
            <person name="Sengamalay N."/>
            <person name="Stenos J."/>
            <person name="Tallon L.J."/>
            <person name="Vincent G."/>
            <person name="Fraser C.M."/>
            <person name="Munderloh U."/>
            <person name="Dunning-Hotopp J.C."/>
        </authorList>
    </citation>
    <scope>NUCLEOTIDE SEQUENCE [LARGE SCALE GENOMIC DNA]</scope>
    <source>
        <strain evidence="11 12">TA716</strain>
    </source>
</reference>
<keyword evidence="8" id="KW-0902">Two-component regulatory system</keyword>
<evidence type="ECO:0000256" key="1">
    <source>
        <dbReference type="ARBA" id="ARBA00000085"/>
    </source>
</evidence>
<dbReference type="GO" id="GO:0000155">
    <property type="term" value="F:phosphorelay sensor kinase activity"/>
    <property type="evidence" value="ECO:0007669"/>
    <property type="project" value="InterPro"/>
</dbReference>
<feature type="transmembrane region" description="Helical" evidence="9">
    <location>
        <begin position="49"/>
        <end position="72"/>
    </location>
</feature>
<evidence type="ECO:0000256" key="3">
    <source>
        <dbReference type="ARBA" id="ARBA00022553"/>
    </source>
</evidence>
<dbReference type="EMBL" id="LAOA01000010">
    <property type="protein sequence ID" value="KJV77031.1"/>
    <property type="molecule type" value="Genomic_DNA"/>
</dbReference>
<proteinExistence type="predicted"/>
<evidence type="ECO:0000313" key="11">
    <source>
        <dbReference type="EMBL" id="KJV77031.1"/>
    </source>
</evidence>
<keyword evidence="5" id="KW-0547">Nucleotide-binding</keyword>
<dbReference type="PROSITE" id="PS50109">
    <property type="entry name" value="HIS_KIN"/>
    <property type="match status" value="1"/>
</dbReference>
<protein>
    <recommendedName>
        <fullName evidence="2">histidine kinase</fullName>
        <ecNumber evidence="2">2.7.13.3</ecNumber>
    </recommendedName>
</protein>
<dbReference type="PANTHER" id="PTHR43065">
    <property type="entry name" value="SENSOR HISTIDINE KINASE"/>
    <property type="match status" value="1"/>
</dbReference>
<evidence type="ECO:0000256" key="2">
    <source>
        <dbReference type="ARBA" id="ARBA00012438"/>
    </source>
</evidence>
<dbReference type="InterPro" id="IPR004358">
    <property type="entry name" value="Sig_transdc_His_kin-like_C"/>
</dbReference>
<evidence type="ECO:0000256" key="8">
    <source>
        <dbReference type="ARBA" id="ARBA00023012"/>
    </source>
</evidence>
<sequence length="534" mass="61315">MATNNQISNSFKKTVVLYCIYSLILLLNAVYFFIVFFTQDYITYNSKSISYSLLLDFTSLLIIIILLAKVVWKYLRYNVKTVTERLQQKVAVTFSITAVVPIIVLAVLFIFFFNFTIQNYFDKYINKIFCYSSTISRLYLKSNANEPNTMSNIANELTSKKIAELDTNTNTNTNTNKLWHFLKHKEIIDYLTKNFDSNQEYIKLKHRLILLQVKCLIAFLCIALLMLLIAIHTSLILANRIFLPVTELLVTVTKSIKLAKLNIQLKHTNVENELDFLTSVFNQMIKQLEYQNKDLTITQRTLVWSDIARKVAHEINNPLTPIQLSASMLADKFGKEVSDPIMFTKYLNIISRHAKDIETIIKEFADFAKIPVPKFTNCDLVAVIKGLVESRQIINEKIQYKFISTLSKLDFVADVTQIHQIIANLLNNAEESLESKFHSTKIIKIFLQQSVFEIVTIEVQDTGNGFSLDLINYITEPYVTTRLRGSGLGLSIVKKIVEDHFGTLQIRNLPSGGAAVQIIFDNLKLQACLNRRYE</sequence>
<keyword evidence="9" id="KW-0812">Transmembrane</keyword>
<dbReference type="SUPFAM" id="SSF47384">
    <property type="entry name" value="Homodimeric domain of signal transducing histidine kinase"/>
    <property type="match status" value="1"/>
</dbReference>
<dbReference type="InterPro" id="IPR003661">
    <property type="entry name" value="HisK_dim/P_dom"/>
</dbReference>
<dbReference type="SMART" id="SM00388">
    <property type="entry name" value="HisKA"/>
    <property type="match status" value="1"/>
</dbReference>
<evidence type="ECO:0000256" key="4">
    <source>
        <dbReference type="ARBA" id="ARBA00022679"/>
    </source>
</evidence>
<evidence type="ECO:0000256" key="7">
    <source>
        <dbReference type="ARBA" id="ARBA00022840"/>
    </source>
</evidence>
<comment type="catalytic activity">
    <reaction evidence="1">
        <text>ATP + protein L-histidine = ADP + protein N-phospho-L-histidine.</text>
        <dbReference type="EC" id="2.7.13.3"/>
    </reaction>
</comment>
<organism evidence="11 12">
    <name type="scientific">Orientia tsutsugamushi str. TA716</name>
    <dbReference type="NCBI Taxonomy" id="1359175"/>
    <lineage>
        <taxon>Bacteria</taxon>
        <taxon>Pseudomonadati</taxon>
        <taxon>Pseudomonadota</taxon>
        <taxon>Alphaproteobacteria</taxon>
        <taxon>Rickettsiales</taxon>
        <taxon>Rickettsiaceae</taxon>
        <taxon>Rickettsieae</taxon>
        <taxon>Orientia</taxon>
    </lineage>
</organism>
<keyword evidence="7" id="KW-0067">ATP-binding</keyword>
<dbReference type="Gene3D" id="3.30.565.10">
    <property type="entry name" value="Histidine kinase-like ATPase, C-terminal domain"/>
    <property type="match status" value="1"/>
</dbReference>
<dbReference type="Pfam" id="PF00512">
    <property type="entry name" value="HisKA"/>
    <property type="match status" value="1"/>
</dbReference>
<dbReference type="CDD" id="cd00082">
    <property type="entry name" value="HisKA"/>
    <property type="match status" value="1"/>
</dbReference>
<name>A0A0F3PAU3_ORITS</name>
<evidence type="ECO:0000256" key="9">
    <source>
        <dbReference type="SAM" id="Phobius"/>
    </source>
</evidence>
<dbReference type="PRINTS" id="PR00344">
    <property type="entry name" value="BCTRLSENSOR"/>
</dbReference>
<dbReference type="PATRIC" id="fig|1359175.3.peg.3187"/>
<evidence type="ECO:0000259" key="10">
    <source>
        <dbReference type="PROSITE" id="PS50109"/>
    </source>
</evidence>
<keyword evidence="9" id="KW-1133">Transmembrane helix</keyword>
<dbReference type="SUPFAM" id="SSF55874">
    <property type="entry name" value="ATPase domain of HSP90 chaperone/DNA topoisomerase II/histidine kinase"/>
    <property type="match status" value="1"/>
</dbReference>
<dbReference type="Proteomes" id="UP000033671">
    <property type="component" value="Unassembled WGS sequence"/>
</dbReference>
<dbReference type="InterPro" id="IPR005467">
    <property type="entry name" value="His_kinase_dom"/>
</dbReference>
<keyword evidence="9" id="KW-0472">Membrane</keyword>
<evidence type="ECO:0000256" key="5">
    <source>
        <dbReference type="ARBA" id="ARBA00022741"/>
    </source>
</evidence>
<dbReference type="Gene3D" id="1.10.287.130">
    <property type="match status" value="1"/>
</dbReference>
<keyword evidence="3" id="KW-0597">Phosphoprotein</keyword>
<dbReference type="AlphaFoldDB" id="A0A0F3PAU3"/>
<dbReference type="InterPro" id="IPR003594">
    <property type="entry name" value="HATPase_dom"/>
</dbReference>
<gene>
    <name evidence="11" type="ORF">OTSTA716_0477</name>
</gene>
<keyword evidence="6 11" id="KW-0418">Kinase</keyword>
<accession>A0A0F3PAU3</accession>
<feature type="domain" description="Histidine kinase" evidence="10">
    <location>
        <begin position="310"/>
        <end position="524"/>
    </location>
</feature>
<keyword evidence="4" id="KW-0808">Transferase</keyword>
<evidence type="ECO:0000313" key="12">
    <source>
        <dbReference type="Proteomes" id="UP000033671"/>
    </source>
</evidence>
<dbReference type="InterPro" id="IPR036890">
    <property type="entry name" value="HATPase_C_sf"/>
</dbReference>
<feature type="transmembrane region" description="Helical" evidence="9">
    <location>
        <begin position="92"/>
        <end position="117"/>
    </location>
</feature>
<feature type="transmembrane region" description="Helical" evidence="9">
    <location>
        <begin position="15"/>
        <end position="37"/>
    </location>
</feature>
<dbReference type="SMART" id="SM00387">
    <property type="entry name" value="HATPase_c"/>
    <property type="match status" value="1"/>
</dbReference>
<feature type="transmembrane region" description="Helical" evidence="9">
    <location>
        <begin position="208"/>
        <end position="231"/>
    </location>
</feature>
<dbReference type="InterPro" id="IPR036097">
    <property type="entry name" value="HisK_dim/P_sf"/>
</dbReference>
<dbReference type="PANTHER" id="PTHR43065:SF10">
    <property type="entry name" value="PEROXIDE STRESS-ACTIVATED HISTIDINE KINASE MAK3"/>
    <property type="match status" value="1"/>
</dbReference>
<evidence type="ECO:0000256" key="6">
    <source>
        <dbReference type="ARBA" id="ARBA00022777"/>
    </source>
</evidence>
<dbReference type="Pfam" id="PF02518">
    <property type="entry name" value="HATPase_c"/>
    <property type="match status" value="1"/>
</dbReference>
<dbReference type="Gene3D" id="6.10.340.10">
    <property type="match status" value="1"/>
</dbReference>
<dbReference type="EC" id="2.7.13.3" evidence="2"/>